<name>A0A0G0KY09_9BACT</name>
<dbReference type="CDD" id="cd12797">
    <property type="entry name" value="M23_peptidase"/>
    <property type="match status" value="1"/>
</dbReference>
<dbReference type="AlphaFoldDB" id="A0A0G0KY09"/>
<dbReference type="STRING" id="1618570.UT08_C0017G0002"/>
<evidence type="ECO:0000259" key="3">
    <source>
        <dbReference type="Pfam" id="PF01551"/>
    </source>
</evidence>
<evidence type="ECO:0000256" key="1">
    <source>
        <dbReference type="SAM" id="Phobius"/>
    </source>
</evidence>
<evidence type="ECO:0000313" key="5">
    <source>
        <dbReference type="Proteomes" id="UP000034081"/>
    </source>
</evidence>
<feature type="signal peptide" evidence="2">
    <location>
        <begin position="1"/>
        <end position="24"/>
    </location>
</feature>
<dbReference type="GO" id="GO:0004222">
    <property type="term" value="F:metalloendopeptidase activity"/>
    <property type="evidence" value="ECO:0007669"/>
    <property type="project" value="TreeGrafter"/>
</dbReference>
<dbReference type="PANTHER" id="PTHR21666:SF270">
    <property type="entry name" value="MUREIN HYDROLASE ACTIVATOR ENVC"/>
    <property type="match status" value="1"/>
</dbReference>
<dbReference type="EMBL" id="LBVL01000017">
    <property type="protein sequence ID" value="KKQ84513.1"/>
    <property type="molecule type" value="Genomic_DNA"/>
</dbReference>
<keyword evidence="1" id="KW-0812">Transmembrane</keyword>
<organism evidence="4 5">
    <name type="scientific">Candidatus Woesebacteria bacterium GW2011_GWB1_38_8</name>
    <dbReference type="NCBI Taxonomy" id="1618570"/>
    <lineage>
        <taxon>Bacteria</taxon>
        <taxon>Candidatus Woeseibacteriota</taxon>
    </lineage>
</organism>
<feature type="domain" description="M23ase beta-sheet core" evidence="3">
    <location>
        <begin position="63"/>
        <end position="149"/>
    </location>
</feature>
<keyword evidence="1" id="KW-0472">Membrane</keyword>
<protein>
    <submittedName>
        <fullName evidence="4">Peptidase M23B</fullName>
    </submittedName>
</protein>
<dbReference type="Proteomes" id="UP000034081">
    <property type="component" value="Unassembled WGS sequence"/>
</dbReference>
<evidence type="ECO:0000313" key="4">
    <source>
        <dbReference type="EMBL" id="KKQ84513.1"/>
    </source>
</evidence>
<feature type="transmembrane region" description="Helical" evidence="1">
    <location>
        <begin position="225"/>
        <end position="245"/>
    </location>
</feature>
<feature type="chain" id="PRO_5002533178" evidence="2">
    <location>
        <begin position="25"/>
        <end position="482"/>
    </location>
</feature>
<proteinExistence type="predicted"/>
<keyword evidence="1" id="KW-1133">Transmembrane helix</keyword>
<evidence type="ECO:0000256" key="2">
    <source>
        <dbReference type="SAM" id="SignalP"/>
    </source>
</evidence>
<comment type="caution">
    <text evidence="4">The sequence shown here is derived from an EMBL/GenBank/DDBJ whole genome shotgun (WGS) entry which is preliminary data.</text>
</comment>
<dbReference type="PANTHER" id="PTHR21666">
    <property type="entry name" value="PEPTIDASE-RELATED"/>
    <property type="match status" value="1"/>
</dbReference>
<sequence length="482" mass="53595">MRKLILFSALGALLLALITPEVQVAAQSSNKDFAMPYPEFTIVGGCHPDAWGTNCALDVNSIPDSGPLYSPINGEVRAKGINDGFGNTYLVLRNGRWTVYMLHDKFNVEVGQQVVIGEKIGREASIGNSTGPHVHLSVFDRKKGVWVDPRDIVSVRLDGRGEVDQFDLKEVEWDTSTDPQPGELNEELKKLLEVEFVGIETEGLEKEQYQEPTRQLNSGSSTESINFPLVGGLFLVFLLGAALLTNGKTWPLGLMLIAAVAFVVFLLLTSSTGQREEIPQELTEKMVIEFPPLRQELDSPASLAEEVIFPDLESIEEVIRQPVGSATVRTPGVILPLADLLETDIPAEAKRNIEHRYAEIVDKSESAGYNPALTMAIWLEESGASDYGRYPTVADFGCIRFPRADFNSQLNCFLSLWGKYESTEQFRICRGEDNELSLREFLLIYEGGFGSCKADAFIAEPQFPKRIRNYYRLVTGRTDLDF</sequence>
<dbReference type="InterPro" id="IPR016047">
    <property type="entry name" value="M23ase_b-sheet_dom"/>
</dbReference>
<dbReference type="InterPro" id="IPR050570">
    <property type="entry name" value="Cell_wall_metabolism_enzyme"/>
</dbReference>
<gene>
    <name evidence="4" type="ORF">UT08_C0017G0002</name>
</gene>
<feature type="transmembrane region" description="Helical" evidence="1">
    <location>
        <begin position="252"/>
        <end position="270"/>
    </location>
</feature>
<dbReference type="Gene3D" id="2.70.70.10">
    <property type="entry name" value="Glucose Permease (Domain IIA)"/>
    <property type="match status" value="1"/>
</dbReference>
<accession>A0A0G0KY09</accession>
<dbReference type="InterPro" id="IPR011055">
    <property type="entry name" value="Dup_hybrid_motif"/>
</dbReference>
<reference evidence="4 5" key="1">
    <citation type="journal article" date="2015" name="Nature">
        <title>rRNA introns, odd ribosomes, and small enigmatic genomes across a large radiation of phyla.</title>
        <authorList>
            <person name="Brown C.T."/>
            <person name="Hug L.A."/>
            <person name="Thomas B.C."/>
            <person name="Sharon I."/>
            <person name="Castelle C.J."/>
            <person name="Singh A."/>
            <person name="Wilkins M.J."/>
            <person name="Williams K.H."/>
            <person name="Banfield J.F."/>
        </authorList>
    </citation>
    <scope>NUCLEOTIDE SEQUENCE [LARGE SCALE GENOMIC DNA]</scope>
</reference>
<keyword evidence="2" id="KW-0732">Signal</keyword>
<dbReference type="SUPFAM" id="SSF51261">
    <property type="entry name" value="Duplicated hybrid motif"/>
    <property type="match status" value="1"/>
</dbReference>
<dbReference type="Pfam" id="PF01551">
    <property type="entry name" value="Peptidase_M23"/>
    <property type="match status" value="1"/>
</dbReference>